<proteinExistence type="predicted"/>
<sequence>MSSRVMSIAFKFDMGVAPHAARLLCFVPCLALIIPRIAYACGDGSCAAGLAIYLLLGLAAIWLVFSVFMFWCFRKYRMRKRLGLTLLIAFGPLIWLVIVILLELFQDQFK</sequence>
<gene>
    <name evidence="2" type="ORF">CO711_31410</name>
</gene>
<keyword evidence="1" id="KW-0812">Transmembrane</keyword>
<keyword evidence="1" id="KW-0472">Membrane</keyword>
<keyword evidence="1" id="KW-1133">Transmembrane helix</keyword>
<dbReference type="Proteomes" id="UP000218103">
    <property type="component" value="Chromosome 2"/>
</dbReference>
<dbReference type="EMBL" id="CP023521">
    <property type="protein sequence ID" value="ATF81816.1"/>
    <property type="molecule type" value="Genomic_DNA"/>
</dbReference>
<evidence type="ECO:0000256" key="1">
    <source>
        <dbReference type="SAM" id="Phobius"/>
    </source>
</evidence>
<evidence type="ECO:0000313" key="2">
    <source>
        <dbReference type="EMBL" id="ATF81816.1"/>
    </source>
</evidence>
<keyword evidence="3" id="KW-1185">Reference proteome</keyword>
<evidence type="ECO:0008006" key="4">
    <source>
        <dbReference type="Google" id="ProtNLM"/>
    </source>
</evidence>
<name>A0ABM6P3Q5_BURCE</name>
<feature type="transmembrane region" description="Helical" evidence="1">
    <location>
        <begin position="84"/>
        <end position="105"/>
    </location>
</feature>
<evidence type="ECO:0000313" key="3">
    <source>
        <dbReference type="Proteomes" id="UP000218103"/>
    </source>
</evidence>
<feature type="transmembrane region" description="Helical" evidence="1">
    <location>
        <begin position="50"/>
        <end position="72"/>
    </location>
</feature>
<reference evidence="3" key="1">
    <citation type="submission" date="2017-09" db="EMBL/GenBank/DDBJ databases">
        <title>FDA dAtabase for Regulatory Grade micrObial Sequences (FDA-ARGOS): Supporting development and validation of Infectious Disease Dx tests.</title>
        <authorList>
            <person name="Minogue T."/>
            <person name="Wolcott M."/>
            <person name="Wasieloski L."/>
            <person name="Aguilar W."/>
            <person name="Moore D."/>
            <person name="Tallon L.J."/>
            <person name="Sadzewicz L."/>
            <person name="Ott S."/>
            <person name="Zhao X."/>
            <person name="Nagaraj S."/>
            <person name="Vavikolanu K."/>
            <person name="Aluvathingal J."/>
            <person name="Nadendla S."/>
            <person name="Sichtig H."/>
        </authorList>
    </citation>
    <scope>NUCLEOTIDE SEQUENCE [LARGE SCALE GENOMIC DNA]</scope>
    <source>
        <strain evidence="3">FDAARGOS_388</strain>
    </source>
</reference>
<accession>A0ABM6P3Q5</accession>
<protein>
    <recommendedName>
        <fullName evidence="4">Transmembrane protein</fullName>
    </recommendedName>
</protein>
<organism evidence="2 3">
    <name type="scientific">Burkholderia cepacia</name>
    <name type="common">Pseudomonas cepacia</name>
    <dbReference type="NCBI Taxonomy" id="292"/>
    <lineage>
        <taxon>Bacteria</taxon>
        <taxon>Pseudomonadati</taxon>
        <taxon>Pseudomonadota</taxon>
        <taxon>Betaproteobacteria</taxon>
        <taxon>Burkholderiales</taxon>
        <taxon>Burkholderiaceae</taxon>
        <taxon>Burkholderia</taxon>
        <taxon>Burkholderia cepacia complex</taxon>
    </lineage>
</organism>